<dbReference type="Gene3D" id="2.40.110.10">
    <property type="entry name" value="Butyryl-CoA Dehydrogenase, subunit A, domain 2"/>
    <property type="match status" value="1"/>
</dbReference>
<comment type="similarity">
    <text evidence="2">Belongs to the acyl-CoA dehydrogenase family.</text>
</comment>
<dbReference type="Gene3D" id="1.20.140.10">
    <property type="entry name" value="Butyryl-CoA Dehydrogenase, subunit A, domain 3"/>
    <property type="match status" value="1"/>
</dbReference>
<dbReference type="PANTHER" id="PTHR43884:SF20">
    <property type="entry name" value="ACYL-COA DEHYDROGENASE FADE28"/>
    <property type="match status" value="1"/>
</dbReference>
<sequence>MDSIFPLDDTQALLQSSLQRWLQDNAPFERRAALLATPGAIQPLWTGLAQQLGLLGAALPEALGGQGGSLADHLVILQALGQSLLAEPYSACLVTGAGLLQRLPGEAAQRLLAGVADGAVRPVLAALEPGARHDLDQVASRLQADGRLSGRKALVRGAPQATHWLVSARDAAGMLRLALVRPGAAGVTQRDVRLADGSWAAELAFDRTPTDALPDVGNVLPLLQQVADEALLATGAEAVGVMQRLLRDTLDYVRQRKQFGVAIASFQVTQHRLADMHMALLQARALVAATLAAMDQPAADRSRAVATCQVQVARSARTVGQGAVQLHGGMGMTEELAIGHGFQRLTLIEHHQGGLAVHLQRVAHWQMAQAAQPALT</sequence>
<dbReference type="GO" id="GO:0003995">
    <property type="term" value="F:acyl-CoA dehydrogenase activity"/>
    <property type="evidence" value="ECO:0007669"/>
    <property type="project" value="TreeGrafter"/>
</dbReference>
<evidence type="ECO:0000256" key="5">
    <source>
        <dbReference type="ARBA" id="ARBA00023002"/>
    </source>
</evidence>
<dbReference type="GO" id="GO:0050660">
    <property type="term" value="F:flavin adenine dinucleotide binding"/>
    <property type="evidence" value="ECO:0007669"/>
    <property type="project" value="InterPro"/>
</dbReference>
<dbReference type="SUPFAM" id="SSF56645">
    <property type="entry name" value="Acyl-CoA dehydrogenase NM domain-like"/>
    <property type="match status" value="1"/>
</dbReference>
<keyword evidence="4" id="KW-0274">FAD</keyword>
<dbReference type="Pfam" id="PF02771">
    <property type="entry name" value="Acyl-CoA_dh_N"/>
    <property type="match status" value="1"/>
</dbReference>
<dbReference type="AlphaFoldDB" id="A0A480AJC0"/>
<dbReference type="Proteomes" id="UP000301751">
    <property type="component" value="Unassembled WGS sequence"/>
</dbReference>
<keyword evidence="3" id="KW-0285">Flavoprotein</keyword>
<dbReference type="Pfam" id="PF00441">
    <property type="entry name" value="Acyl-CoA_dh_1"/>
    <property type="match status" value="1"/>
</dbReference>
<evidence type="ECO:0000313" key="8">
    <source>
        <dbReference type="EMBL" id="GCL61744.1"/>
    </source>
</evidence>
<reference evidence="9" key="1">
    <citation type="submission" date="2019-03" db="EMBL/GenBank/DDBJ databases">
        <title>Aquabacterium pictum sp.nov., the first bacteriochlorophyll a-containing freshwater bacterium in the genus Aquabacterium of the class Betaproteobacteria.</title>
        <authorList>
            <person name="Hirose S."/>
            <person name="Tank M."/>
            <person name="Hara E."/>
            <person name="Tamaki H."/>
            <person name="Takaichi S."/>
            <person name="Haruta S."/>
            <person name="Hanada S."/>
        </authorList>
    </citation>
    <scope>NUCLEOTIDE SEQUENCE [LARGE SCALE GENOMIC DNA]</scope>
    <source>
        <strain evidence="9">W35</strain>
    </source>
</reference>
<dbReference type="RefSeq" id="WP_137731521.1">
    <property type="nucleotide sequence ID" value="NZ_BJCL01000002.1"/>
</dbReference>
<comment type="caution">
    <text evidence="8">The sequence shown here is derived from an EMBL/GenBank/DDBJ whole genome shotgun (WGS) entry which is preliminary data.</text>
</comment>
<dbReference type="PANTHER" id="PTHR43884">
    <property type="entry name" value="ACYL-COA DEHYDROGENASE"/>
    <property type="match status" value="1"/>
</dbReference>
<dbReference type="InterPro" id="IPR013786">
    <property type="entry name" value="AcylCoA_DH/ox_N"/>
</dbReference>
<protein>
    <submittedName>
        <fullName evidence="8">Acyl-CoA dehydrogenase short-chain specific</fullName>
    </submittedName>
</protein>
<feature type="domain" description="Acyl-CoA dehydrogenase/oxidase N-terminal" evidence="7">
    <location>
        <begin position="9"/>
        <end position="86"/>
    </location>
</feature>
<dbReference type="EMBL" id="BJCL01000002">
    <property type="protein sequence ID" value="GCL61744.1"/>
    <property type="molecule type" value="Genomic_DNA"/>
</dbReference>
<proteinExistence type="inferred from homology"/>
<comment type="cofactor">
    <cofactor evidence="1">
        <name>FAD</name>
        <dbReference type="ChEBI" id="CHEBI:57692"/>
    </cofactor>
</comment>
<dbReference type="InterPro" id="IPR009075">
    <property type="entry name" value="AcylCo_DH/oxidase_C"/>
</dbReference>
<dbReference type="Gene3D" id="1.10.540.10">
    <property type="entry name" value="Acyl-CoA dehydrogenase/oxidase, N-terminal domain"/>
    <property type="match status" value="1"/>
</dbReference>
<evidence type="ECO:0000259" key="6">
    <source>
        <dbReference type="Pfam" id="PF00441"/>
    </source>
</evidence>
<dbReference type="CDD" id="cd00567">
    <property type="entry name" value="ACAD"/>
    <property type="match status" value="1"/>
</dbReference>
<gene>
    <name evidence="8" type="ORF">AQPW35_08250</name>
</gene>
<evidence type="ECO:0000256" key="2">
    <source>
        <dbReference type="ARBA" id="ARBA00009347"/>
    </source>
</evidence>
<dbReference type="InterPro" id="IPR037069">
    <property type="entry name" value="AcylCoA_DH/ox_N_sf"/>
</dbReference>
<feature type="domain" description="Acyl-CoA dehydrogenase/oxidase C-terminal" evidence="6">
    <location>
        <begin position="232"/>
        <end position="364"/>
    </location>
</feature>
<evidence type="ECO:0000256" key="4">
    <source>
        <dbReference type="ARBA" id="ARBA00022827"/>
    </source>
</evidence>
<dbReference type="OrthoDB" id="7328575at2"/>
<evidence type="ECO:0000259" key="7">
    <source>
        <dbReference type="Pfam" id="PF02771"/>
    </source>
</evidence>
<dbReference type="InterPro" id="IPR046373">
    <property type="entry name" value="Acyl-CoA_Oxase/DH_mid-dom_sf"/>
</dbReference>
<evidence type="ECO:0000256" key="3">
    <source>
        <dbReference type="ARBA" id="ARBA00022630"/>
    </source>
</evidence>
<accession>A0A480AJC0</accession>
<keyword evidence="9" id="KW-1185">Reference proteome</keyword>
<organism evidence="8 9">
    <name type="scientific">Pseudaquabacterium pictum</name>
    <dbReference type="NCBI Taxonomy" id="2315236"/>
    <lineage>
        <taxon>Bacteria</taxon>
        <taxon>Pseudomonadati</taxon>
        <taxon>Pseudomonadota</taxon>
        <taxon>Betaproteobacteria</taxon>
        <taxon>Burkholderiales</taxon>
        <taxon>Sphaerotilaceae</taxon>
        <taxon>Pseudaquabacterium</taxon>
    </lineage>
</organism>
<dbReference type="InterPro" id="IPR009100">
    <property type="entry name" value="AcylCoA_DH/oxidase_NM_dom_sf"/>
</dbReference>
<evidence type="ECO:0000313" key="9">
    <source>
        <dbReference type="Proteomes" id="UP000301751"/>
    </source>
</evidence>
<evidence type="ECO:0000256" key="1">
    <source>
        <dbReference type="ARBA" id="ARBA00001974"/>
    </source>
</evidence>
<keyword evidence="5" id="KW-0560">Oxidoreductase</keyword>
<dbReference type="SUPFAM" id="SSF47203">
    <property type="entry name" value="Acyl-CoA dehydrogenase C-terminal domain-like"/>
    <property type="match status" value="1"/>
</dbReference>
<dbReference type="InterPro" id="IPR036250">
    <property type="entry name" value="AcylCo_DH-like_C"/>
</dbReference>
<name>A0A480AJC0_9BURK</name>